<dbReference type="STRING" id="1279085.S0DMD6"/>
<dbReference type="EMBL" id="HF679024">
    <property type="protein sequence ID" value="CCT63600.1"/>
    <property type="molecule type" value="Genomic_DNA"/>
</dbReference>
<evidence type="ECO:0000256" key="1">
    <source>
        <dbReference type="SAM" id="Coils"/>
    </source>
</evidence>
<dbReference type="RefSeq" id="XP_023425681.1">
    <property type="nucleotide sequence ID" value="XM_023571364.1"/>
</dbReference>
<name>S0DMD6_GIBF5</name>
<dbReference type="AlphaFoldDB" id="S0DMD6"/>
<sequence length="571" mass="64998">MAETGANHVLPNLHGAQISQILMTDPLNLNDLGFNRYPTLPLGDLPAARVREIYEKIVDEIFSAMSMTRQASPQCWDQCVASLESENVLLATIFTECEAYRTIKDKCMEALNLPRIDEQTPCLPAPVLVSLIATINYRKVSVAKPHNSIIAMLGDHDTAAWLKVAIQVFGTTGQNPFLVSRDDSVHSPTTDQSNGVWTIKATMPLPHRYLALVHRELPRLRAAPELRSDSVKEDESLEEALRRLNRRLVRDIGDAVYTEAPAQFHTITLRITREQALARVGELVRQVRNADFDQEQLKPQMERSIDFHIFSVLPLAVKKKVHSWYRNHSPESNELIQRFASVLLEDITETSWEHKLQGERINMKDSDLAAPSMKLLAKLINSLPKTGGYKLVRGRGIQAFNDIKNIIDYQRSFRDHYTKLMEATQQNRYPNSSLISDEALEQLKETQEQLKNTQEQLKNTQEQLKNTQEQLKNTQEQLKNTQEQLKGTQEQLKGTQEQLEGTLVYAATDNFESQEYASQEMFDAVQAVYLRFRRDGLVIPCEIHTLAALSLSEDQHRDVMNASPDEEMLDA</sequence>
<dbReference type="VEuPathDB" id="FungiDB:FFUJ_05253"/>
<protein>
    <submittedName>
        <fullName evidence="2">Uncharacterized protein</fullName>
    </submittedName>
</protein>
<reference evidence="2 3" key="1">
    <citation type="journal article" date="2013" name="PLoS Pathog.">
        <title>Deciphering the cryptic genome: genome-wide analyses of the rice pathogen Fusarium fujikuroi reveal complex regulation of secondary metabolism and novel metabolites.</title>
        <authorList>
            <person name="Wiemann P."/>
            <person name="Sieber C.M."/>
            <person name="von Bargen K.W."/>
            <person name="Studt L."/>
            <person name="Niehaus E.M."/>
            <person name="Espino J.J."/>
            <person name="Huss K."/>
            <person name="Michielse C.B."/>
            <person name="Albermann S."/>
            <person name="Wagner D."/>
            <person name="Bergner S.V."/>
            <person name="Connolly L.R."/>
            <person name="Fischer A."/>
            <person name="Reuter G."/>
            <person name="Kleigrewe K."/>
            <person name="Bald T."/>
            <person name="Wingfield B.D."/>
            <person name="Ophir R."/>
            <person name="Freeman S."/>
            <person name="Hippler M."/>
            <person name="Smith K.M."/>
            <person name="Brown D.W."/>
            <person name="Proctor R.H."/>
            <person name="Munsterkotter M."/>
            <person name="Freitag M."/>
            <person name="Humpf H.U."/>
            <person name="Guldener U."/>
            <person name="Tudzynski B."/>
        </authorList>
    </citation>
    <scope>NUCLEOTIDE SEQUENCE [LARGE SCALE GENOMIC DNA]</scope>
    <source>
        <strain evidence="3">CBS 195.34 / IMI 58289 / NRRL A-6831</strain>
    </source>
</reference>
<keyword evidence="1" id="KW-0175">Coiled coil</keyword>
<dbReference type="HOGENOM" id="CLU_477378_0_0_1"/>
<proteinExistence type="predicted"/>
<dbReference type="GeneID" id="35398734"/>
<keyword evidence="3" id="KW-1185">Reference proteome</keyword>
<evidence type="ECO:0000313" key="2">
    <source>
        <dbReference type="EMBL" id="CCT63600.1"/>
    </source>
</evidence>
<dbReference type="Proteomes" id="UP000016800">
    <property type="component" value="Chromosome II"/>
</dbReference>
<evidence type="ECO:0000313" key="3">
    <source>
        <dbReference type="Proteomes" id="UP000016800"/>
    </source>
</evidence>
<accession>S0DMD6</accession>
<dbReference type="Gene3D" id="6.10.250.3150">
    <property type="match status" value="1"/>
</dbReference>
<feature type="coiled-coil region" evidence="1">
    <location>
        <begin position="436"/>
        <end position="498"/>
    </location>
</feature>
<organism evidence="2 3">
    <name type="scientific">Gibberella fujikuroi (strain CBS 195.34 / IMI 58289 / NRRL A-6831)</name>
    <name type="common">Bakanae and foot rot disease fungus</name>
    <name type="synonym">Fusarium fujikuroi</name>
    <dbReference type="NCBI Taxonomy" id="1279085"/>
    <lineage>
        <taxon>Eukaryota</taxon>
        <taxon>Fungi</taxon>
        <taxon>Dikarya</taxon>
        <taxon>Ascomycota</taxon>
        <taxon>Pezizomycotina</taxon>
        <taxon>Sordariomycetes</taxon>
        <taxon>Hypocreomycetidae</taxon>
        <taxon>Hypocreales</taxon>
        <taxon>Nectriaceae</taxon>
        <taxon>Fusarium</taxon>
        <taxon>Fusarium fujikuroi species complex</taxon>
    </lineage>
</organism>
<gene>
    <name evidence="2" type="ORF">FFUJ_05253</name>
</gene>